<keyword evidence="2" id="KW-0067">ATP-binding</keyword>
<name>A0A926FB47_9FIRM</name>
<dbReference type="AlphaFoldDB" id="A0A926FB47"/>
<accession>A0A926FB47</accession>
<dbReference type="PANTHER" id="PTHR20953">
    <property type="entry name" value="KINASE-RELATED"/>
    <property type="match status" value="1"/>
</dbReference>
<dbReference type="InterPro" id="IPR045735">
    <property type="entry name" value="Spore_III_AA_AAA+_ATPase"/>
</dbReference>
<dbReference type="Gene3D" id="3.40.50.300">
    <property type="entry name" value="P-loop containing nucleotide triphosphate hydrolases"/>
    <property type="match status" value="1"/>
</dbReference>
<comment type="caution">
    <text evidence="4">The sequence shown here is derived from an EMBL/GenBank/DDBJ whole genome shotgun (WGS) entry which is preliminary data.</text>
</comment>
<evidence type="ECO:0000256" key="1">
    <source>
        <dbReference type="ARBA" id="ARBA00022741"/>
    </source>
</evidence>
<dbReference type="PANTHER" id="PTHR20953:SF3">
    <property type="entry name" value="P-LOOP CONTAINING NUCLEOSIDE TRIPHOSPHATE HYDROLASES SUPERFAMILY PROTEIN"/>
    <property type="match status" value="1"/>
</dbReference>
<keyword evidence="5" id="KW-1185">Reference proteome</keyword>
<evidence type="ECO:0000259" key="3">
    <source>
        <dbReference type="SMART" id="SM00382"/>
    </source>
</evidence>
<feature type="domain" description="AAA+ ATPase" evidence="3">
    <location>
        <begin position="152"/>
        <end position="287"/>
    </location>
</feature>
<dbReference type="RefSeq" id="WP_262431607.1">
    <property type="nucleotide sequence ID" value="NZ_JACRTE010000003.1"/>
</dbReference>
<evidence type="ECO:0000256" key="2">
    <source>
        <dbReference type="ARBA" id="ARBA00022840"/>
    </source>
</evidence>
<dbReference type="GO" id="GO:0005524">
    <property type="term" value="F:ATP binding"/>
    <property type="evidence" value="ECO:0007669"/>
    <property type="project" value="UniProtKB-KW"/>
</dbReference>
<keyword evidence="1" id="KW-0547">Nucleotide-binding</keyword>
<organism evidence="4 5">
    <name type="scientific">Qingrenia yutianensis</name>
    <dbReference type="NCBI Taxonomy" id="2763676"/>
    <lineage>
        <taxon>Bacteria</taxon>
        <taxon>Bacillati</taxon>
        <taxon>Bacillota</taxon>
        <taxon>Clostridia</taxon>
        <taxon>Eubacteriales</taxon>
        <taxon>Oscillospiraceae</taxon>
        <taxon>Qingrenia</taxon>
    </lineage>
</organism>
<reference evidence="4" key="1">
    <citation type="submission" date="2020-08" db="EMBL/GenBank/DDBJ databases">
        <title>Genome public.</title>
        <authorList>
            <person name="Liu C."/>
            <person name="Sun Q."/>
        </authorList>
    </citation>
    <scope>NUCLEOTIDE SEQUENCE</scope>
    <source>
        <strain evidence="4">NSJ-50</strain>
    </source>
</reference>
<evidence type="ECO:0000313" key="4">
    <source>
        <dbReference type="EMBL" id="MBC8596042.1"/>
    </source>
</evidence>
<proteinExistence type="predicted"/>
<dbReference type="Pfam" id="PF19568">
    <property type="entry name" value="Spore_III_AA"/>
    <property type="match status" value="1"/>
</dbReference>
<dbReference type="InterPro" id="IPR003593">
    <property type="entry name" value="AAA+_ATPase"/>
</dbReference>
<dbReference type="Proteomes" id="UP000647416">
    <property type="component" value="Unassembled WGS sequence"/>
</dbReference>
<sequence length="302" mass="32500">MICTYDLRGVLPFVSPRIREVLKKIENFDNVCEIRIGKNMPLSLSLVRGAVFVSENGKFLNSPCGAFIADGRDIEKTLELMTNGSVYAVADEIKNGFITLDGGYRVGICGSAVLNGGKVSYIKDISFLNIRIKREVFGCADKLAEYITDGGGIKSTLIIGGPHSGKTTVIRDLARILSDRFLYRVAVADERGEIAASVNGTAKNNVGALTCVMNMCPKRDALNMLVRSLAPEVIIVDEIGSDADFFAVKNAVMSGVSVVAAKHGASFSDAEKFLKIFGCAALLSRENVGQIQKIIQTGDKYA</sequence>
<dbReference type="SUPFAM" id="SSF52540">
    <property type="entry name" value="P-loop containing nucleoside triphosphate hydrolases"/>
    <property type="match status" value="1"/>
</dbReference>
<dbReference type="SMART" id="SM00382">
    <property type="entry name" value="AAA"/>
    <property type="match status" value="1"/>
</dbReference>
<protein>
    <submittedName>
        <fullName evidence="4">Stage III sporulation protein AA</fullName>
    </submittedName>
</protein>
<dbReference type="EMBL" id="JACRTE010000003">
    <property type="protein sequence ID" value="MBC8596042.1"/>
    <property type="molecule type" value="Genomic_DNA"/>
</dbReference>
<gene>
    <name evidence="4" type="ORF">H8706_04060</name>
</gene>
<dbReference type="InterPro" id="IPR027417">
    <property type="entry name" value="P-loop_NTPase"/>
</dbReference>
<evidence type="ECO:0000313" key="5">
    <source>
        <dbReference type="Proteomes" id="UP000647416"/>
    </source>
</evidence>